<accession>A0A0F3Q3C6</accession>
<feature type="compositionally biased region" description="Low complexity" evidence="4">
    <location>
        <begin position="2666"/>
        <end position="2676"/>
    </location>
</feature>
<feature type="repeat" description="ANK" evidence="3">
    <location>
        <begin position="1914"/>
        <end position="1946"/>
    </location>
</feature>
<evidence type="ECO:0000256" key="4">
    <source>
        <dbReference type="SAM" id="MobiDB-lite"/>
    </source>
</evidence>
<dbReference type="SUPFAM" id="SSF48403">
    <property type="entry name" value="Ankyrin repeat"/>
    <property type="match status" value="3"/>
</dbReference>
<sequence>MKDKLMHARRNKGFNEFLRDAVRNNDAEGLKKALSDLNGKERAFVLCRPIFEGKPLLHYSLHEAIGGISNVEAVQEIVNFSTADTLNVPDHEGNYPHTLALEAGKEYAQVLLNSRDVDWGISVDNEGNIPFAFAVKNIQFDGNSEIFAQILTRYPDAFDRVNRQGDNILHIACASDDAELLRFCIEKSISQSKDLRLLLEQKNGLGETPLHSAYAIQDNSETSDVLKRYIKENSGQVNVDLSLKDLEKNSVVHTALKVGNRHVLDVCKGDFKSEVEGVISLLEYSNIDLLNNYLDSFSPERKDKLIKHSVKELLDHPQRLIRILALEDEDISNKLIEDGQWRQYLAERAPEYMACWLLSGSDRVDELIPGRLPMGRRVSNITGNEEPCQSDAIRSIVSSALCISGGDKNALDRLFNSRKLPKDLQLEARQVLGLINEKTQADSLKLILDKSSLAALEEACFKLAEKDRNGSSIIEKICDLYPSDKICSLLTSAMRNDIHPGANTPFHGRTALKTEMSHVGIKHAREGNYAKVEGIVKALPHVLYAVDHASDKSILEVAADAGHTPVVRLLIDQHKKVLERDISQDPINQSCNAISSIEEVSKVSAKDAAHMVSEYLSSNGYISHGDAKRILSNSHPTDRSLLIQSLETIYPEISTLSFLKYHSPSEKSTTAAEKYKQPSIPQQIGEKKSLTSAVTGSTTKALKDFGSLKSLASSIKNTIGDATGFKEKVLDSLNNERDFSKTSHKSGPGHNVFTIAAILGTPEQYDALLKRYSDKCSFWTKHPGYSASSHGTALQCAVKAGNSSMARHLLEKCDAEEISIQKGYDKENLLHTIVGSSNLDLLRVLPSASSPKKSSVHSKSVLKALLEKNAHNQTPIDLALTSGEQYTSALLSFISSSLKDSEIERLIGSENIVQTAIEHGNTQLLGWIFDTENRHNISVLASGKKKGKASSKQLQVLGNRNYELSLLRDACKSQNPDIAPFLLRKINERIQSSSVDEEASANISKLSKQALAYLVANNTYHPEVYSNLMELSQAQDPIKNEFFLKGAWQHDNADLIKHIPYQDIAQHLDKSALIKSGKDNLLSYCLENSTPAELENIDQDLKKALVESQGKMKKSRDFYAAWCADAELPAVLSEATLHAAILSGDLNRVKDLIAMDPTLIAKSQAGAAETGGDSNLLPYDFAVKKCANSKKHSELIKYLAKQSIDFALSEATAARGIAGVRADELISQEDWENFSHTVTRILATQGSALELDSMQLANLDGHLRDSASKLFEQSDESPSILRASLSSPKNYRVTSALLRHYLLHHDQLCQQQDPAEVEKIERQVANEINRVEDGHSLLHLAAMHGSYDTLEALLTLGGDKNISTSNRQNIAHLTARSGMLTPTDGEFVFEKLIRENPELNTKDKVGKGLLSYAASCIHPERTVAMLERIIASVPGDTEDRSADGVVLDANLAKYAKNTKKRNEYIKNELNRIDKNRSDNVLGDFLDEYFRDDSTTAAEHALSQLRKITSSSRKNNKKQLPHALERTSERSFTEINPIAGAVRYMSKDRHLLLEQQKKLFSICSQEALSGQDRDILRCVPMEAFTSRNPDYGFSPLDATIERENIPFIKEILEYRAEELPLNITNQNGDNIVIQLGKMLENPGVLRDKEFLELYKNLLDKSGCSTRSDSGIKAQYVLRNIGGVSGAELRNIADRAEHREVEIGEKFSDAINKVMEEASPNAVQHLSTLTRVYPNHARNAANPFAALLSNILLDKNTETNGISDNARHAIAAFLRDNTLRDTLKNVDAQGNNPLQSALKALVAEVGSPEIGQQRATALLEVCSDVASALEKKHKELLEEVFLKYKNYEGENFIESLTDVSPSFDIFRTLETTLTPEKISEHSDLNTILARSANQASLQNHICKNYSVFPIGDSDYRGKSRIHKAAVSGDHDAFMSVMVTGGNINLLDQDGNTPLHALLIHMLRNKDSNNIKPGHIETLKTLVAHGAPLHLKNKEGFSVCDLAKSIEHLPSPVKRSMFSFRRKKEDSCVDLVAKAHLQYHDLKEDVKKKVESNITWPSGIEKSTLSFCDLSGSKVAVKIGAGGVLTSSKLLHSKVFQENALSSANFDFGDGKDLGSVEKVGNKRNYTVQKGTIKLELSWKPSEGKTQKVQVDVLADGTVKVNDESIRECGAQGEKLNFHNCQVYIGGYSLAEALQRGRWREANQEIETSAPDIDPDGREHGLDRSPSPGNDERRELGAAALDDSIPYTSIPGSDGTALSSHAPSSRTSSISSTTDAGDDDYPSASAGRGQVVTVEAEVYDEEERPVPAVRGRDLGPHGGDGGARRTTPREPDDAPDSGDDDYPSASAGRGQVVTVEAEVYDEEERPVPAVRGRDLGPHGGDGGARRTTPREPDDAPDSGDDDYPSASAGRGQVVTVEAEVYDEEERPVPAVRGRDLGPHGGDGGARRTTPREPDDAPDSGDDDYPSASAGRGQVVTVEAEVYDEEERPVPAVRGRDLGPHGGDGGARRTTPREPDDAPDSGDDDYPSASAGRGQVVTVEAEVYDEEERPVPAVRGRDLGPHGGDGGARRTTPREPDDAPDSGDFAARDGGASGRTTPIDEVPGQDGGDESRTPQGPADPIGRGGAVEPTPTITFPEDSDVADAEQRLAMPIRGFVPLPTTLSESEDESSSLGSRYNSDSSDSDDDFFSTRSTLTSPSPSLEDIAALAVEAQNMRDLSDRVVTPAPEDLAARDGGASGRTTPIDEVPGQDGGDESRTPQGPADPIGRGGAVEPTPTITFPEDSDVADAEQRLAMPIRGFVPLPTILSESEDESSSLGSRYNSDSSDSDDDFFSTRSTLTSPSPSLEDIAALAVEAQNMRDLSDRVVTPAPEDLAAGDGAGDRGISAPIDEVPGQDGGVESKTPQEPAAALAPEDLAARDGGASGRTTPIDEVPGQDGGDESRTPQGPADPIGRGGAVEPTPTITFPEDSDVADAEQRLAMPIRGFVPLPTILSESEDESSSLGSRYNSDSSDSDDDFFSTRSTLTSPSPSLEDIAALAVEAQNMRDLSDRVVTPAPEDLAAGDGAGDRGISAPIDEVPGQDGGVESKTPQEPAAALAPEDFAARDGGASGRTTPIDEVPGQDGGDESRTPQGPAALDRSILPVAPSSSTSRSPAVTQESVNLQKWHSILRMGMHAGCQFAMDLGNENDIGAIAQKCAEKYSALAKREDLQDPATRRATLKKEMRDVLGEFGIPNIPLNHGKLTIKNGNVQGLEDTMHFSSPYGFGEKIDGMIQAALRDVNEVARRANLNCEIRPNILSLPRIALAVNNMKDPRKGLALPSLGRNDDTPIPSRDAIRFLEGVSNLAMLEEKPKIVKESSISPDDPEARKVSRLIRYFSALANEEEGATAASIPHGTVQQNMLSDDDIEALRSTIEVIDAEREPVSQRQQMLHADLEAVLAEHVQEGTHSYDSIASTKSDTSIESADGASGDASYKPHFAAPAVHGEATSVGDDTPDVFTASVEAHYILSDERHPKIVDSMLKMFSDSENDLPRCEMYSWAMLNKFSSIAGVNLAMHAKQPENVISAARYVFDSYKKAVDSKRSNEVTQEILKDRIPRALKRNYIDYVDVGDGTVNIENGAITGSPVDKVPAHFISPLGFGPYLDSVIIESAEDIAKIARRSTLNHSLSGLSKESLPALPVAVQQVTQDGGEYSRRFFNVPGDDSPIPQECGERILTHIGNICVAKGGTYNITPSDRPKHRVIIDGLAKDKIRAFNARADIDEQRESAIRQRQDANIALGASSTASMPARASIPEPAPDSEAAMMDFYYATGARPKRRSTTTKSSRSTSTRVVYSEVIKVAEEVKKCADGMKGVKGGDDSSTTIATPGHSPIVSQASHQEGRSNR</sequence>
<feature type="compositionally biased region" description="Acidic residues" evidence="4">
    <location>
        <begin position="2391"/>
        <end position="2400"/>
    </location>
</feature>
<feature type="compositionally biased region" description="Low complexity" evidence="4">
    <location>
        <begin position="2256"/>
        <end position="2271"/>
    </location>
</feature>
<evidence type="ECO:0000313" key="5">
    <source>
        <dbReference type="EMBL" id="KJV85974.1"/>
    </source>
</evidence>
<evidence type="ECO:0000256" key="3">
    <source>
        <dbReference type="PROSITE-ProRule" id="PRU00023"/>
    </source>
</evidence>
<feature type="compositionally biased region" description="Low complexity" evidence="4">
    <location>
        <begin position="2810"/>
        <end position="2820"/>
    </location>
</feature>
<evidence type="ECO:0000313" key="6">
    <source>
        <dbReference type="Proteomes" id="UP000033722"/>
    </source>
</evidence>
<feature type="compositionally biased region" description="Low complexity" evidence="4">
    <location>
        <begin position="3015"/>
        <end position="3027"/>
    </location>
</feature>
<dbReference type="SMART" id="SM00248">
    <property type="entry name" value="ANK"/>
    <property type="match status" value="11"/>
</dbReference>
<dbReference type="InterPro" id="IPR036770">
    <property type="entry name" value="Ankyrin_rpt-contain_sf"/>
</dbReference>
<dbReference type="Gene3D" id="1.25.40.20">
    <property type="entry name" value="Ankyrin repeat-containing domain"/>
    <property type="match status" value="4"/>
</dbReference>
<feature type="compositionally biased region" description="Low complexity" evidence="4">
    <location>
        <begin position="2901"/>
        <end position="2910"/>
    </location>
</feature>
<name>A0A0F3Q3C6_ANAPH</name>
<evidence type="ECO:0000256" key="1">
    <source>
        <dbReference type="ARBA" id="ARBA00022737"/>
    </source>
</evidence>
<feature type="compositionally biased region" description="Low complexity" evidence="4">
    <location>
        <begin position="2829"/>
        <end position="2841"/>
    </location>
</feature>
<reference evidence="5 6" key="1">
    <citation type="submission" date="2015-01" db="EMBL/GenBank/DDBJ databases">
        <title>Genome Sequencing of Rickettsiales.</title>
        <authorList>
            <person name="Daugherty S.C."/>
            <person name="Su Q."/>
            <person name="Abolude K."/>
            <person name="Beier-Sexton M."/>
            <person name="Carlyon J.A."/>
            <person name="Carter R."/>
            <person name="Day N.P."/>
            <person name="Dumler S.J."/>
            <person name="Dyachenko V."/>
            <person name="Godinez A."/>
            <person name="Kurtti T.J."/>
            <person name="Lichay M."/>
            <person name="Mullins K.E."/>
            <person name="Ott S."/>
            <person name="Pappas-Brown V."/>
            <person name="Paris D.H."/>
            <person name="Patel P."/>
            <person name="Richards A.L."/>
            <person name="Sadzewicz L."/>
            <person name="Sears K."/>
            <person name="Seidman D."/>
            <person name="Sengamalay N."/>
            <person name="Stenos J."/>
            <person name="Tallon L.J."/>
            <person name="Vincent G."/>
            <person name="Fraser C.M."/>
            <person name="Munderloh U."/>
            <person name="Dunning-Hotopp J.C."/>
        </authorList>
    </citation>
    <scope>NUCLEOTIDE SEQUENCE [LARGE SCALE GENOMIC DNA]</scope>
    <source>
        <strain evidence="5 6">CRT53-1</strain>
    </source>
</reference>
<dbReference type="EMBL" id="LAOD01000017">
    <property type="protein sequence ID" value="KJV85974.1"/>
    <property type="molecule type" value="Genomic_DNA"/>
</dbReference>
<feature type="compositionally biased region" description="Acidic residues" evidence="4">
    <location>
        <begin position="2330"/>
        <end position="2339"/>
    </location>
</feature>
<dbReference type="InterPro" id="IPR002110">
    <property type="entry name" value="Ankyrin_rpt"/>
</dbReference>
<dbReference type="Proteomes" id="UP000033722">
    <property type="component" value="Unassembled WGS sequence"/>
</dbReference>
<feature type="region of interest" description="Disordered" evidence="4">
    <location>
        <begin position="3843"/>
        <end position="3879"/>
    </location>
</feature>
<dbReference type="PATRIC" id="fig|1359157.3.peg.544"/>
<dbReference type="PANTHER" id="PTHR24198">
    <property type="entry name" value="ANKYRIN REPEAT AND PROTEIN KINASE DOMAIN-CONTAINING PROTEIN"/>
    <property type="match status" value="1"/>
</dbReference>
<dbReference type="Pfam" id="PF00023">
    <property type="entry name" value="Ank"/>
    <property type="match status" value="1"/>
</dbReference>
<proteinExistence type="predicted"/>
<feature type="region of interest" description="Disordered" evidence="4">
    <location>
        <begin position="2858"/>
        <end position="3027"/>
    </location>
</feature>
<feature type="region of interest" description="Disordered" evidence="4">
    <location>
        <begin position="3044"/>
        <end position="3154"/>
    </location>
</feature>
<feature type="compositionally biased region" description="Acidic residues" evidence="4">
    <location>
        <begin position="2513"/>
        <end position="2522"/>
    </location>
</feature>
<feature type="region of interest" description="Disordered" evidence="4">
    <location>
        <begin position="2205"/>
        <end position="2841"/>
    </location>
</feature>
<feature type="compositionally biased region" description="Acidic residues" evidence="4">
    <location>
        <begin position="2452"/>
        <end position="2461"/>
    </location>
</feature>
<feature type="compositionally biased region" description="Polar residues" evidence="4">
    <location>
        <begin position="3141"/>
        <end position="3154"/>
    </location>
</feature>
<evidence type="ECO:0000256" key="2">
    <source>
        <dbReference type="ARBA" id="ARBA00023043"/>
    </source>
</evidence>
<feature type="compositionally biased region" description="Low complexity" evidence="4">
    <location>
        <begin position="3087"/>
        <end position="3096"/>
    </location>
</feature>
<feature type="compositionally biased region" description="Polar residues" evidence="4">
    <location>
        <begin position="3444"/>
        <end position="3458"/>
    </location>
</feature>
<dbReference type="PROSITE" id="PS50297">
    <property type="entry name" value="ANK_REP_REGION"/>
    <property type="match status" value="1"/>
</dbReference>
<dbReference type="GO" id="GO:0005737">
    <property type="term" value="C:cytoplasm"/>
    <property type="evidence" value="ECO:0007669"/>
    <property type="project" value="TreeGrafter"/>
</dbReference>
<feature type="compositionally biased region" description="Low complexity" evidence="4">
    <location>
        <begin position="2996"/>
        <end position="3006"/>
    </location>
</feature>
<dbReference type="RefSeq" id="WP_045880634.1">
    <property type="nucleotide sequence ID" value="NZ_LAOD01000017.1"/>
</dbReference>
<keyword evidence="2 3" id="KW-0040">ANK repeat</keyword>
<protein>
    <submittedName>
        <fullName evidence="5">Ankyrin repeat family protein</fullName>
    </submittedName>
</protein>
<feature type="compositionally biased region" description="Low complexity" evidence="4">
    <location>
        <begin position="2685"/>
        <end position="2697"/>
    </location>
</feature>
<organism evidence="5 6">
    <name type="scientific">Anaplasma phagocytophilum str. CRT53-1</name>
    <dbReference type="NCBI Taxonomy" id="1359157"/>
    <lineage>
        <taxon>Bacteria</taxon>
        <taxon>Pseudomonadati</taxon>
        <taxon>Pseudomonadota</taxon>
        <taxon>Alphaproteobacteria</taxon>
        <taxon>Rickettsiales</taxon>
        <taxon>Anaplasmataceae</taxon>
        <taxon>Anaplasma</taxon>
        <taxon>phagocytophilum group</taxon>
    </lineage>
</organism>
<feature type="region of interest" description="Disordered" evidence="4">
    <location>
        <begin position="3444"/>
        <end position="3464"/>
    </location>
</feature>
<dbReference type="PANTHER" id="PTHR24198:SF165">
    <property type="entry name" value="ANKYRIN REPEAT-CONTAINING PROTEIN-RELATED"/>
    <property type="match status" value="1"/>
</dbReference>
<keyword evidence="1" id="KW-0677">Repeat</keyword>
<comment type="caution">
    <text evidence="5">The sequence shown here is derived from an EMBL/GenBank/DDBJ whole genome shotgun (WGS) entry which is preliminary data.</text>
</comment>
<feature type="repeat" description="ANK" evidence="3">
    <location>
        <begin position="1333"/>
        <end position="1365"/>
    </location>
</feature>
<gene>
    <name evidence="5" type="ORF">APHCRT_0829</name>
</gene>
<dbReference type="PROSITE" id="PS50088">
    <property type="entry name" value="ANK_REPEAT"/>
    <property type="match status" value="2"/>
</dbReference>